<evidence type="ECO:0000313" key="1">
    <source>
        <dbReference type="EMBL" id="KAJ8729202.1"/>
    </source>
</evidence>
<comment type="caution">
    <text evidence="1">The sequence shown here is derived from an EMBL/GenBank/DDBJ whole genome shotgun (WGS) entry which is preliminary data.</text>
</comment>
<proteinExistence type="predicted"/>
<name>A0ACC2R172_9NEOP</name>
<evidence type="ECO:0000313" key="2">
    <source>
        <dbReference type="Proteomes" id="UP001231649"/>
    </source>
</evidence>
<gene>
    <name evidence="1" type="ORF">PYW08_000783</name>
</gene>
<reference evidence="1" key="1">
    <citation type="submission" date="2023-03" db="EMBL/GenBank/DDBJ databases">
        <title>Chromosome-level genomes of two armyworms, Mythimna separata and Mythimna loreyi, provide insights into the biosynthesis and reception of sex pheromones.</title>
        <authorList>
            <person name="Zhao H."/>
        </authorList>
    </citation>
    <scope>NUCLEOTIDE SEQUENCE</scope>
    <source>
        <strain evidence="1">BeijingLab</strain>
    </source>
</reference>
<protein>
    <submittedName>
        <fullName evidence="1">Uncharacterized protein</fullName>
    </submittedName>
</protein>
<keyword evidence="2" id="KW-1185">Reference proteome</keyword>
<dbReference type="EMBL" id="CM056786">
    <property type="protein sequence ID" value="KAJ8729202.1"/>
    <property type="molecule type" value="Genomic_DNA"/>
</dbReference>
<accession>A0ACC2R172</accession>
<organism evidence="1 2">
    <name type="scientific">Mythimna loreyi</name>
    <dbReference type="NCBI Taxonomy" id="667449"/>
    <lineage>
        <taxon>Eukaryota</taxon>
        <taxon>Metazoa</taxon>
        <taxon>Ecdysozoa</taxon>
        <taxon>Arthropoda</taxon>
        <taxon>Hexapoda</taxon>
        <taxon>Insecta</taxon>
        <taxon>Pterygota</taxon>
        <taxon>Neoptera</taxon>
        <taxon>Endopterygota</taxon>
        <taxon>Lepidoptera</taxon>
        <taxon>Glossata</taxon>
        <taxon>Ditrysia</taxon>
        <taxon>Noctuoidea</taxon>
        <taxon>Noctuidae</taxon>
        <taxon>Noctuinae</taxon>
        <taxon>Hadenini</taxon>
        <taxon>Mythimna</taxon>
    </lineage>
</organism>
<dbReference type="Proteomes" id="UP001231649">
    <property type="component" value="Chromosome 10"/>
</dbReference>
<sequence length="1194" mass="135233">MGVTGLWRLIEPAGKPVPVETLENKVLAVDISIWLHQMVKGYQDAKGAPLPNAHLMGLFQRLCKLLYFRIKPVFVFDGAFPELKKETIAKRQDSKAKYNSESERIKRELALLLSKKTAVNSLLGKDISPKKSGHPSTDTDDIFKLPALPQKEDESESESEDESNTSGSSIDVHSIDIQSESFKNLGVKEKYDVLIELKETRKQNSWGRLNELPKNSDTFSDFQMQRLLKRRKVQECLEETEKEMGDTGMSLNDLESLLNEEGIDTKIEAMPTRRIASNVSTRFLLIKDVKQALADAKKRSELQNNPTTSKVEEVPDEEDKPTTSKIVELGEVMKEAPKKVDELEDDLQRAIQMSLECADDSNETKQNTSVASKTDESWTSCMTDTDYSNTDSEEDDGFEPPDMTCAKSYIMQYSDFTHKAIDEIVTDRKRVKKKHKIPKVDKIIEEINKEKSVIVDNVELSSSDDDDCIQVQDNTLSDSSEENDEVTLVTESKPSSEDPETDQNIDSTQASIICVENPVPDVIDLDCSLEERENITENPLPPVEMKQENDSSDEFEEVSNAIKVESDSSDSEFEEVPEQESKVNNHVVELTLNMGDAPDDDIFADIFEQKQEVVKKDMEAIKDLKEEVSFIKAASDDIRPDKAFKIPEVPVLKTNRVIVQNVKRPESESIQNVLGSQKVAEKVQVDNVVDALDKKSPEATNTATEDIEERSSNKMDVDKNMSESVENVEILRDDNQQDPSNIEPRDLLKASETPKPALTTEQLNTMVEKMQNEEQDLMQEKGRLDRIGRNITEQMTKEAQELLQIFGIPYIVAPMEAEAQCAFLESVNLTDGTITDDSDIWLFGGRTVYKNFFNQKKHVLQFLADRIESSFNLNREQLVLLALLVGSDYTTGVSGVGPVTALEILASFPFNRRQLLNESTKQARYAQIVKGLQEFKQWVRAGKRTDNTSLKKKLKNVALAEEFPSIRVVQAYLEPNIEKSEDKFTWGELDITILRDYTKAKFGWSQNKLDEILKPVLKQIQDRKTQRSVQDFFKRKVEFQSLEEQMSKRVKAAVQRMGPEGPVVGETEKTGEENKTAATKRKATKSNTRSTSKAGPSAAKQRKNDEASVLINQGVKVVTQVKDGKSELEIKIPKTDRYQEIIPQKEKDKRSLLENKMKAIELFRKTKLDQKKKQFKRKALQPKEKAELSESDSD</sequence>